<organism evidence="2">
    <name type="scientific">marine sediment metagenome</name>
    <dbReference type="NCBI Taxonomy" id="412755"/>
    <lineage>
        <taxon>unclassified sequences</taxon>
        <taxon>metagenomes</taxon>
        <taxon>ecological metagenomes</taxon>
    </lineage>
</organism>
<reference evidence="2" key="1">
    <citation type="journal article" date="2014" name="Front. Microbiol.">
        <title>High frequency of phylogenetically diverse reductive dehalogenase-homologous genes in deep subseafloor sedimentary metagenomes.</title>
        <authorList>
            <person name="Kawai M."/>
            <person name="Futagami T."/>
            <person name="Toyoda A."/>
            <person name="Takaki Y."/>
            <person name="Nishi S."/>
            <person name="Hori S."/>
            <person name="Arai W."/>
            <person name="Tsubouchi T."/>
            <person name="Morono Y."/>
            <person name="Uchiyama I."/>
            <person name="Ito T."/>
            <person name="Fujiyama A."/>
            <person name="Inagaki F."/>
            <person name="Takami H."/>
        </authorList>
    </citation>
    <scope>NUCLEOTIDE SEQUENCE</scope>
    <source>
        <strain evidence="2">Expedition CK06-06</strain>
    </source>
</reference>
<keyword evidence="1" id="KW-0472">Membrane</keyword>
<dbReference type="AlphaFoldDB" id="X1KKE5"/>
<proteinExistence type="predicted"/>
<sequence length="38" mass="4473">MTKKRQSPSRTRLDQRPLTLSWAMLAAVLFCVFWASYL</sequence>
<evidence type="ECO:0000313" key="2">
    <source>
        <dbReference type="EMBL" id="GAH82543.1"/>
    </source>
</evidence>
<feature type="transmembrane region" description="Helical" evidence="1">
    <location>
        <begin position="20"/>
        <end position="37"/>
    </location>
</feature>
<gene>
    <name evidence="2" type="ORF">S03H2_55719</name>
</gene>
<keyword evidence="1" id="KW-0812">Transmembrane</keyword>
<accession>X1KKE5</accession>
<evidence type="ECO:0000256" key="1">
    <source>
        <dbReference type="SAM" id="Phobius"/>
    </source>
</evidence>
<keyword evidence="1" id="KW-1133">Transmembrane helix</keyword>
<dbReference type="EMBL" id="BARU01035616">
    <property type="protein sequence ID" value="GAH82543.1"/>
    <property type="molecule type" value="Genomic_DNA"/>
</dbReference>
<name>X1KKE5_9ZZZZ</name>
<feature type="non-terminal residue" evidence="2">
    <location>
        <position position="38"/>
    </location>
</feature>
<comment type="caution">
    <text evidence="2">The sequence shown here is derived from an EMBL/GenBank/DDBJ whole genome shotgun (WGS) entry which is preliminary data.</text>
</comment>
<protein>
    <submittedName>
        <fullName evidence="2">Uncharacterized protein</fullName>
    </submittedName>
</protein>